<keyword evidence="2" id="KW-1185">Reference proteome</keyword>
<reference evidence="2" key="1">
    <citation type="journal article" date="2022" name="Mol. Ecol. Resour.">
        <title>The genomes of chicory, endive, great burdock and yacon provide insights into Asteraceae palaeo-polyploidization history and plant inulin production.</title>
        <authorList>
            <person name="Fan W."/>
            <person name="Wang S."/>
            <person name="Wang H."/>
            <person name="Wang A."/>
            <person name="Jiang F."/>
            <person name="Liu H."/>
            <person name="Zhao H."/>
            <person name="Xu D."/>
            <person name="Zhang Y."/>
        </authorList>
    </citation>
    <scope>NUCLEOTIDE SEQUENCE [LARGE SCALE GENOMIC DNA]</scope>
    <source>
        <strain evidence="2">cv. Yunnan</strain>
    </source>
</reference>
<accession>A0ACB9HEJ2</accession>
<sequence length="85" mass="9886">MSSTPSFYINVDRVIMLIFSLWFMYFSPNSNFYLLSLFLTVGYYYAKLIKCIFGSLVSVIISCYHICKSFVICYQSVISEEPLES</sequence>
<gene>
    <name evidence="1" type="ORF">L1987_36295</name>
</gene>
<organism evidence="1 2">
    <name type="scientific">Smallanthus sonchifolius</name>
    <dbReference type="NCBI Taxonomy" id="185202"/>
    <lineage>
        <taxon>Eukaryota</taxon>
        <taxon>Viridiplantae</taxon>
        <taxon>Streptophyta</taxon>
        <taxon>Embryophyta</taxon>
        <taxon>Tracheophyta</taxon>
        <taxon>Spermatophyta</taxon>
        <taxon>Magnoliopsida</taxon>
        <taxon>eudicotyledons</taxon>
        <taxon>Gunneridae</taxon>
        <taxon>Pentapetalae</taxon>
        <taxon>asterids</taxon>
        <taxon>campanulids</taxon>
        <taxon>Asterales</taxon>
        <taxon>Asteraceae</taxon>
        <taxon>Asteroideae</taxon>
        <taxon>Heliantheae alliance</taxon>
        <taxon>Millerieae</taxon>
        <taxon>Smallanthus</taxon>
    </lineage>
</organism>
<dbReference type="EMBL" id="CM042029">
    <property type="protein sequence ID" value="KAI3793675.1"/>
    <property type="molecule type" value="Genomic_DNA"/>
</dbReference>
<reference evidence="1 2" key="2">
    <citation type="journal article" date="2022" name="Mol. Ecol. Resour.">
        <title>The genomes of chicory, endive, great burdock and yacon provide insights into Asteraceae paleo-polyploidization history and plant inulin production.</title>
        <authorList>
            <person name="Fan W."/>
            <person name="Wang S."/>
            <person name="Wang H."/>
            <person name="Wang A."/>
            <person name="Jiang F."/>
            <person name="Liu H."/>
            <person name="Zhao H."/>
            <person name="Xu D."/>
            <person name="Zhang Y."/>
        </authorList>
    </citation>
    <scope>NUCLEOTIDE SEQUENCE [LARGE SCALE GENOMIC DNA]</scope>
    <source>
        <strain evidence="2">cv. Yunnan</strain>
        <tissue evidence="1">Leaves</tissue>
    </source>
</reference>
<evidence type="ECO:0000313" key="1">
    <source>
        <dbReference type="EMBL" id="KAI3793675.1"/>
    </source>
</evidence>
<dbReference type="Proteomes" id="UP001056120">
    <property type="component" value="Linkage Group LG12"/>
</dbReference>
<evidence type="ECO:0000313" key="2">
    <source>
        <dbReference type="Proteomes" id="UP001056120"/>
    </source>
</evidence>
<protein>
    <submittedName>
        <fullName evidence="1">Uncharacterized protein</fullName>
    </submittedName>
</protein>
<comment type="caution">
    <text evidence="1">The sequence shown here is derived from an EMBL/GenBank/DDBJ whole genome shotgun (WGS) entry which is preliminary data.</text>
</comment>
<name>A0ACB9HEJ2_9ASTR</name>
<proteinExistence type="predicted"/>